<comment type="subcellular location">
    <subcellularLocation>
        <location evidence="5">Cytoplasm</location>
    </subcellularLocation>
</comment>
<evidence type="ECO:0000256" key="5">
    <source>
        <dbReference type="HAMAP-Rule" id="MF_00150"/>
    </source>
</evidence>
<dbReference type="EMBL" id="JBHLTG010000001">
    <property type="protein sequence ID" value="MFC0677851.1"/>
    <property type="molecule type" value="Genomic_DNA"/>
</dbReference>
<dbReference type="CDD" id="cd24149">
    <property type="entry name" value="AGPR_N_ARG5_6_like"/>
    <property type="match status" value="1"/>
</dbReference>
<keyword evidence="3 5" id="KW-0521">NADP</keyword>
<evidence type="ECO:0000259" key="7">
    <source>
        <dbReference type="SMART" id="SM00859"/>
    </source>
</evidence>
<dbReference type="InterPro" id="IPR050085">
    <property type="entry name" value="AGPR"/>
</dbReference>
<evidence type="ECO:0000256" key="1">
    <source>
        <dbReference type="ARBA" id="ARBA00022571"/>
    </source>
</evidence>
<keyword evidence="5" id="KW-0963">Cytoplasm</keyword>
<dbReference type="CDD" id="cd23936">
    <property type="entry name" value="AGPR_C_ARG5_6_like"/>
    <property type="match status" value="1"/>
</dbReference>
<dbReference type="SUPFAM" id="SSF51735">
    <property type="entry name" value="NAD(P)-binding Rossmann-fold domains"/>
    <property type="match status" value="1"/>
</dbReference>
<keyword evidence="9" id="KW-1185">Reference proteome</keyword>
<evidence type="ECO:0000256" key="2">
    <source>
        <dbReference type="ARBA" id="ARBA00022605"/>
    </source>
</evidence>
<keyword evidence="2 5" id="KW-0028">Amino-acid biosynthesis</keyword>
<dbReference type="Proteomes" id="UP001589896">
    <property type="component" value="Unassembled WGS sequence"/>
</dbReference>
<keyword evidence="1 5" id="KW-0055">Arginine biosynthesis</keyword>
<accession>A0ABV6RM34</accession>
<dbReference type="PANTHER" id="PTHR32338:SF10">
    <property type="entry name" value="N-ACETYL-GAMMA-GLUTAMYL-PHOSPHATE REDUCTASE, CHLOROPLASTIC-RELATED"/>
    <property type="match status" value="1"/>
</dbReference>
<comment type="similarity">
    <text evidence="5">Belongs to the NAGSA dehydrogenase family. Type 1 subfamily.</text>
</comment>
<name>A0ABV6RM34_9GAMM</name>
<dbReference type="RefSeq" id="WP_386666906.1">
    <property type="nucleotide sequence ID" value="NZ_JBHLTG010000001.1"/>
</dbReference>
<sequence>MSAEVRTVAVGLVGARGYVGAELIRLIDRHPVFELAYVGSRELAGQRVADHHPDCRSELRYTAPDLDELPQLQADAVVLALPNGMAGAAVSAFDRVGAAPVIVDLSADYRFDAAWHYGLPELDRSGHAGQRRISNPGCYATAMQLAIAPMLGLLAGPVQCFGVSGWSGAGTSPSDRSNPAKLRDNLMPYSLAGHVHEREVAHRLGQAIEFMPHVAPHFRGLTVTANLHLTSPVSLDAVLERYRQRYAEEPLVRVLDDAPWVSCIAGRHHVEIGGHTLDASGQRLVVVATLDNLLKGAATQALQNLNLAFGLDEWLGIPLNVDGDAD</sequence>
<dbReference type="InterPro" id="IPR000534">
    <property type="entry name" value="Semialdehyde_DH_NAD-bd"/>
</dbReference>
<comment type="pathway">
    <text evidence="5">Amino-acid biosynthesis; L-arginine biosynthesis; N(2)-acetyl-L-ornithine from L-glutamate: step 3/4.</text>
</comment>
<organism evidence="8 9">
    <name type="scientific">Lysobacter korlensis</name>
    <dbReference type="NCBI Taxonomy" id="553636"/>
    <lineage>
        <taxon>Bacteria</taxon>
        <taxon>Pseudomonadati</taxon>
        <taxon>Pseudomonadota</taxon>
        <taxon>Gammaproteobacteria</taxon>
        <taxon>Lysobacterales</taxon>
        <taxon>Lysobacteraceae</taxon>
        <taxon>Lysobacter</taxon>
    </lineage>
</organism>
<protein>
    <recommendedName>
        <fullName evidence="5">N-acetyl-gamma-glutamyl-phosphate reductase</fullName>
        <shortName evidence="5">AGPR</shortName>
        <ecNumber evidence="5">1.2.1.38</ecNumber>
    </recommendedName>
    <alternativeName>
        <fullName evidence="5">N-acetyl-glutamate semialdehyde dehydrogenase</fullName>
        <shortName evidence="5">NAGSA dehydrogenase</shortName>
    </alternativeName>
</protein>
<reference evidence="8 9" key="1">
    <citation type="submission" date="2024-09" db="EMBL/GenBank/DDBJ databases">
        <authorList>
            <person name="Sun Q."/>
            <person name="Mori K."/>
        </authorList>
    </citation>
    <scope>NUCLEOTIDE SEQUENCE [LARGE SCALE GENOMIC DNA]</scope>
    <source>
        <strain evidence="8 9">KCTC 23076</strain>
    </source>
</reference>
<dbReference type="Pfam" id="PF01118">
    <property type="entry name" value="Semialdhyde_dh"/>
    <property type="match status" value="1"/>
</dbReference>
<dbReference type="PROSITE" id="PS01224">
    <property type="entry name" value="ARGC"/>
    <property type="match status" value="1"/>
</dbReference>
<dbReference type="PANTHER" id="PTHR32338">
    <property type="entry name" value="N-ACETYL-GAMMA-GLUTAMYL-PHOSPHATE REDUCTASE, CHLOROPLASTIC-RELATED-RELATED"/>
    <property type="match status" value="1"/>
</dbReference>
<gene>
    <name evidence="5 8" type="primary">argC</name>
    <name evidence="8" type="ORF">ACFFGH_08365</name>
</gene>
<evidence type="ECO:0000313" key="8">
    <source>
        <dbReference type="EMBL" id="MFC0677851.1"/>
    </source>
</evidence>
<comment type="function">
    <text evidence="5">Catalyzes the NADPH-dependent reduction of N-acetyl-5-glutamyl phosphate to yield N-acetyl-L-glutamate 5-semialdehyde.</text>
</comment>
<dbReference type="InterPro" id="IPR023013">
    <property type="entry name" value="AGPR_AS"/>
</dbReference>
<dbReference type="Pfam" id="PF22698">
    <property type="entry name" value="Semialdhyde_dhC_1"/>
    <property type="match status" value="1"/>
</dbReference>
<dbReference type="InterPro" id="IPR036291">
    <property type="entry name" value="NAD(P)-bd_dom_sf"/>
</dbReference>
<proteinExistence type="inferred from homology"/>
<feature type="domain" description="Semialdehyde dehydrogenase NAD-binding" evidence="7">
    <location>
        <begin position="9"/>
        <end position="130"/>
    </location>
</feature>
<dbReference type="GO" id="GO:0003942">
    <property type="term" value="F:N-acetyl-gamma-glutamyl-phosphate reductase activity"/>
    <property type="evidence" value="ECO:0007669"/>
    <property type="project" value="UniProtKB-EC"/>
</dbReference>
<comment type="caution">
    <text evidence="8">The sequence shown here is derived from an EMBL/GenBank/DDBJ whole genome shotgun (WGS) entry which is preliminary data.</text>
</comment>
<comment type="catalytic activity">
    <reaction evidence="5">
        <text>N-acetyl-L-glutamate 5-semialdehyde + phosphate + NADP(+) = N-acetyl-L-glutamyl 5-phosphate + NADPH + H(+)</text>
        <dbReference type="Rhea" id="RHEA:21588"/>
        <dbReference type="ChEBI" id="CHEBI:15378"/>
        <dbReference type="ChEBI" id="CHEBI:29123"/>
        <dbReference type="ChEBI" id="CHEBI:43474"/>
        <dbReference type="ChEBI" id="CHEBI:57783"/>
        <dbReference type="ChEBI" id="CHEBI:57936"/>
        <dbReference type="ChEBI" id="CHEBI:58349"/>
        <dbReference type="EC" id="1.2.1.38"/>
    </reaction>
</comment>
<dbReference type="Gene3D" id="3.30.360.10">
    <property type="entry name" value="Dihydrodipicolinate Reductase, domain 2"/>
    <property type="match status" value="1"/>
</dbReference>
<dbReference type="NCBIfam" id="TIGR01850">
    <property type="entry name" value="argC"/>
    <property type="match status" value="1"/>
</dbReference>
<evidence type="ECO:0000256" key="4">
    <source>
        <dbReference type="ARBA" id="ARBA00023002"/>
    </source>
</evidence>
<dbReference type="Gene3D" id="3.40.50.720">
    <property type="entry name" value="NAD(P)-binding Rossmann-like Domain"/>
    <property type="match status" value="1"/>
</dbReference>
<dbReference type="SMART" id="SM00859">
    <property type="entry name" value="Semialdhyde_dh"/>
    <property type="match status" value="1"/>
</dbReference>
<evidence type="ECO:0000256" key="3">
    <source>
        <dbReference type="ARBA" id="ARBA00022857"/>
    </source>
</evidence>
<dbReference type="HAMAP" id="MF_00150">
    <property type="entry name" value="ArgC_type1"/>
    <property type="match status" value="1"/>
</dbReference>
<dbReference type="SUPFAM" id="SSF55347">
    <property type="entry name" value="Glyceraldehyde-3-phosphate dehydrogenase-like, C-terminal domain"/>
    <property type="match status" value="1"/>
</dbReference>
<evidence type="ECO:0000256" key="6">
    <source>
        <dbReference type="PROSITE-ProRule" id="PRU10010"/>
    </source>
</evidence>
<dbReference type="InterPro" id="IPR000706">
    <property type="entry name" value="AGPR_type-1"/>
</dbReference>
<dbReference type="InterPro" id="IPR058924">
    <property type="entry name" value="AGPR_dimerisation_dom"/>
</dbReference>
<evidence type="ECO:0000313" key="9">
    <source>
        <dbReference type="Proteomes" id="UP001589896"/>
    </source>
</evidence>
<dbReference type="EC" id="1.2.1.38" evidence="5"/>
<keyword evidence="4 5" id="KW-0560">Oxidoreductase</keyword>
<feature type="active site" evidence="5 6">
    <location>
        <position position="138"/>
    </location>
</feature>